<dbReference type="EMBL" id="CP066744">
    <property type="protein sequence ID" value="QQK07918.1"/>
    <property type="molecule type" value="Genomic_DNA"/>
</dbReference>
<organism evidence="1 2">
    <name type="scientific">Miniphocaeibacter halophilus</name>
    <dbReference type="NCBI Taxonomy" id="2931922"/>
    <lineage>
        <taxon>Bacteria</taxon>
        <taxon>Bacillati</taxon>
        <taxon>Bacillota</taxon>
        <taxon>Tissierellia</taxon>
        <taxon>Tissierellales</taxon>
        <taxon>Peptoniphilaceae</taxon>
        <taxon>Miniphocaeibacter</taxon>
    </lineage>
</organism>
<accession>A0AC61MRH1</accession>
<dbReference type="Proteomes" id="UP000595814">
    <property type="component" value="Chromosome"/>
</dbReference>
<evidence type="ECO:0000313" key="2">
    <source>
        <dbReference type="Proteomes" id="UP000595814"/>
    </source>
</evidence>
<dbReference type="EC" id="1.8.4.12" evidence="1"/>
<protein>
    <submittedName>
        <fullName evidence="1">Peptide-methionine (R)-S-oxide reductase MsrB</fullName>
        <ecNumber evidence="1">1.8.4.12</ecNumber>
    </submittedName>
</protein>
<evidence type="ECO:0000313" key="1">
    <source>
        <dbReference type="EMBL" id="QQK07918.1"/>
    </source>
</evidence>
<gene>
    <name evidence="1" type="primary">msrB</name>
    <name evidence="1" type="ORF">JFY71_11725</name>
</gene>
<keyword evidence="1" id="KW-0560">Oxidoreductase</keyword>
<reference evidence="1 2" key="1">
    <citation type="journal article" date="2022" name="Int. J. Syst. Evol. Microbiol.">
        <title>Miniphocaeibacter halophilus sp. nov., an ammonium-tolerant acetate-producing bacterium isolated from a biogas system.</title>
        <authorList>
            <person name="Schnurer A."/>
            <person name="Singh A."/>
            <person name="Bi S."/>
            <person name="Qiao W."/>
            <person name="Westerholm M."/>
        </authorList>
    </citation>
    <scope>NUCLEOTIDE SEQUENCE [LARGE SCALE GENOMIC DNA]</scope>
    <source>
        <strain evidence="1 2">AMB_01</strain>
    </source>
</reference>
<keyword evidence="2" id="KW-1185">Reference proteome</keyword>
<proteinExistence type="predicted"/>
<sequence length="323" mass="37945">MLIKKDYSSNNFKTIYLAGGCFWGVEEYFKRILGVEYTEVGYANGISEETNYRLLNETKHSEAVKIIYDTNIINLKNILEKFFKIVDPTSINKQGNDVGIQYRTGIYYEKEEDKKIILEYINEVQKKYSKKIVVEVEKIKNFTKAEEYHQEYLRKNPLGYCHINLEEFEVEKPVVNEKNYSRPNNKEIKKALTEEQYLVTQEDMTEKPFRNIYNDNFNKGIYVDIVTGEPLFLSSDKFDSGCGWPSFSKPIDEEVIKYKKDNKLKVERTEVRSRVGNSHLGHVFNDGPREKGGLRYCINSASLKFIPIENMKEEGYEDYIKYL</sequence>
<name>A0AC61MRH1_9FIRM</name>